<evidence type="ECO:0000313" key="5">
    <source>
        <dbReference type="EMBL" id="MBM7586394.1"/>
    </source>
</evidence>
<dbReference type="GO" id="GO:0004467">
    <property type="term" value="F:long-chain fatty acid-CoA ligase activity"/>
    <property type="evidence" value="ECO:0007669"/>
    <property type="project" value="UniProtKB-EC"/>
</dbReference>
<name>A0ABS2NEW3_9BACI</name>
<proteinExistence type="inferred from homology"/>
<dbReference type="SUPFAM" id="SSF56801">
    <property type="entry name" value="Acetyl-CoA synthetase-like"/>
    <property type="match status" value="1"/>
</dbReference>
<dbReference type="Proteomes" id="UP001646157">
    <property type="component" value="Unassembled WGS sequence"/>
</dbReference>
<feature type="domain" description="AMP-binding enzyme C-terminal" evidence="4">
    <location>
        <begin position="392"/>
        <end position="468"/>
    </location>
</feature>
<evidence type="ECO:0000259" key="3">
    <source>
        <dbReference type="Pfam" id="PF00501"/>
    </source>
</evidence>
<dbReference type="PANTHER" id="PTHR43201:SF5">
    <property type="entry name" value="MEDIUM-CHAIN ACYL-COA LIGASE ACSF2, MITOCHONDRIAL"/>
    <property type="match status" value="1"/>
</dbReference>
<gene>
    <name evidence="5" type="ORF">JOC86_002946</name>
</gene>
<evidence type="ECO:0000259" key="4">
    <source>
        <dbReference type="Pfam" id="PF13193"/>
    </source>
</evidence>
<comment type="caution">
    <text evidence="5">The sequence shown here is derived from an EMBL/GenBank/DDBJ whole genome shotgun (WGS) entry which is preliminary data.</text>
</comment>
<evidence type="ECO:0000313" key="6">
    <source>
        <dbReference type="Proteomes" id="UP001646157"/>
    </source>
</evidence>
<evidence type="ECO:0000256" key="2">
    <source>
        <dbReference type="ARBA" id="ARBA00022598"/>
    </source>
</evidence>
<dbReference type="Gene3D" id="3.30.300.30">
    <property type="match status" value="1"/>
</dbReference>
<protein>
    <submittedName>
        <fullName evidence="5">Long-chain acyl-CoA synthetase</fullName>
        <ecNumber evidence="5">6.2.1.3</ecNumber>
    </submittedName>
</protein>
<dbReference type="InterPro" id="IPR020845">
    <property type="entry name" value="AMP-binding_CS"/>
</dbReference>
<dbReference type="Pfam" id="PF13193">
    <property type="entry name" value="AMP-binding_C"/>
    <property type="match status" value="1"/>
</dbReference>
<dbReference type="InterPro" id="IPR045851">
    <property type="entry name" value="AMP-bd_C_sf"/>
</dbReference>
<accession>A0ABS2NEW3</accession>
<dbReference type="Pfam" id="PF00501">
    <property type="entry name" value="AMP-binding"/>
    <property type="match status" value="1"/>
</dbReference>
<feature type="domain" description="AMP-dependent synthetase/ligase" evidence="3">
    <location>
        <begin position="13"/>
        <end position="341"/>
    </location>
</feature>
<comment type="similarity">
    <text evidence="1">Belongs to the ATP-dependent AMP-binding enzyme family.</text>
</comment>
<dbReference type="RefSeq" id="WP_205173619.1">
    <property type="nucleotide sequence ID" value="NZ_JAFBDZ010000003.1"/>
</dbReference>
<dbReference type="PROSITE" id="PS00455">
    <property type="entry name" value="AMP_BINDING"/>
    <property type="match status" value="1"/>
</dbReference>
<dbReference type="EC" id="6.2.1.3" evidence="5"/>
<dbReference type="Gene3D" id="3.40.50.12780">
    <property type="entry name" value="N-terminal domain of ligase-like"/>
    <property type="match status" value="1"/>
</dbReference>
<dbReference type="PANTHER" id="PTHR43201">
    <property type="entry name" value="ACYL-COA SYNTHETASE"/>
    <property type="match status" value="1"/>
</dbReference>
<dbReference type="InterPro" id="IPR025110">
    <property type="entry name" value="AMP-bd_C"/>
</dbReference>
<sequence>MFIGDHLETFSIEQNEKPAIVSKEKVITYGEFTRIVITLQKKLYSIAKKGKKVALLMDDDTNFLHLFFAIIRNGCIAVPLDPKWTKNERDHALTISKPDLLITSHNIEHSEALSVINFDQLTRQQERNEDIKPFLTLDNLFYIGFTSGSSGKPKGFIRNHRSWLESFNVYENVFDLNSTQSMISPGPLCHSLSLFTSVHTIHMGATLYVSPQFDPIDLYRWMTEEKVDVFVGVPTMVEGITRSNQSNINTRVKRMIVSGAGWPQNSITHAKNMFPMAQLYEYYGASELSFVSYKELTKEVSGSSKLFPNVNVSILNEKRMNCKEGQVGEVFVNSPMLFTGYINNDEETRKVLSEFGATVGDIGCLEENGNLTLVGRSSNMLKSGGLKIYPEEIESVLKGMDEINEVVVIGVEDDYWGEKVVALIEWKNQDQRKTVEEIKNYCQTHLSSYKCPKQFISRESFHYTKSGKIDRQAIRREMEEDT</sequence>
<evidence type="ECO:0000256" key="1">
    <source>
        <dbReference type="ARBA" id="ARBA00006432"/>
    </source>
</evidence>
<organism evidence="5 6">
    <name type="scientific">Rossellomorea pakistanensis</name>
    <dbReference type="NCBI Taxonomy" id="992288"/>
    <lineage>
        <taxon>Bacteria</taxon>
        <taxon>Bacillati</taxon>
        <taxon>Bacillota</taxon>
        <taxon>Bacilli</taxon>
        <taxon>Bacillales</taxon>
        <taxon>Bacillaceae</taxon>
        <taxon>Rossellomorea</taxon>
    </lineage>
</organism>
<keyword evidence="2 5" id="KW-0436">Ligase</keyword>
<keyword evidence="6" id="KW-1185">Reference proteome</keyword>
<dbReference type="EMBL" id="JAFBDZ010000003">
    <property type="protein sequence ID" value="MBM7586394.1"/>
    <property type="molecule type" value="Genomic_DNA"/>
</dbReference>
<reference evidence="5 6" key="1">
    <citation type="submission" date="2021-01" db="EMBL/GenBank/DDBJ databases">
        <title>Genomic Encyclopedia of Type Strains, Phase IV (KMG-IV): sequencing the most valuable type-strain genomes for metagenomic binning, comparative biology and taxonomic classification.</title>
        <authorList>
            <person name="Goeker M."/>
        </authorList>
    </citation>
    <scope>NUCLEOTIDE SEQUENCE [LARGE SCALE GENOMIC DNA]</scope>
    <source>
        <strain evidence="5 6">DSM 24834</strain>
    </source>
</reference>
<dbReference type="InterPro" id="IPR042099">
    <property type="entry name" value="ANL_N_sf"/>
</dbReference>
<dbReference type="InterPro" id="IPR000873">
    <property type="entry name" value="AMP-dep_synth/lig_dom"/>
</dbReference>